<evidence type="ECO:0000256" key="1">
    <source>
        <dbReference type="ARBA" id="ARBA00023015"/>
    </source>
</evidence>
<name>A0ABV6QES8_9ACTN</name>
<dbReference type="Proteomes" id="UP001589890">
    <property type="component" value="Unassembled WGS sequence"/>
</dbReference>
<evidence type="ECO:0000313" key="7">
    <source>
        <dbReference type="Proteomes" id="UP001589890"/>
    </source>
</evidence>
<dbReference type="SUPFAM" id="SSF46785">
    <property type="entry name" value="Winged helix' DNA-binding domain"/>
    <property type="match status" value="1"/>
</dbReference>
<evidence type="ECO:0000259" key="4">
    <source>
        <dbReference type="PROSITE" id="PS51118"/>
    </source>
</evidence>
<sequence length="289" mass="31264">MRHEDLTETDCGIAQALSVVGDWQTLLVVRETAAGVTRFDALQRELGISRRALAEKLVRLVEQGILQRRAYSDRPPRYDYVLTSMGEGLLPVLLALQDFGTRHVMGDGSASAAPASPEVQRLERLVGTRLPSLELVGHDGVPIALPGDRPTVVFFFPAAWPPHANGYPPGWGDIPGARGCTLECLSFAKAHDDFVAAGAQVVGVSSQRPDQQAAFAEHAKLPYLLASDQDGRAATALRLPVFRASGGEWLKRVTILLDHAGVVRHVQAPITDPQGSVQEMLALVTTWTR</sequence>
<dbReference type="CDD" id="cd03017">
    <property type="entry name" value="PRX_BCP"/>
    <property type="match status" value="1"/>
</dbReference>
<dbReference type="Gene3D" id="3.40.30.10">
    <property type="entry name" value="Glutaredoxin"/>
    <property type="match status" value="1"/>
</dbReference>
<evidence type="ECO:0000313" key="6">
    <source>
        <dbReference type="EMBL" id="MFC0623131.1"/>
    </source>
</evidence>
<feature type="domain" description="HTH hxlR-type" evidence="4">
    <location>
        <begin position="11"/>
        <end position="108"/>
    </location>
</feature>
<keyword evidence="3" id="KW-0804">Transcription</keyword>
<dbReference type="InterPro" id="IPR013766">
    <property type="entry name" value="Thioredoxin_domain"/>
</dbReference>
<feature type="domain" description="Thioredoxin" evidence="5">
    <location>
        <begin position="124"/>
        <end position="289"/>
    </location>
</feature>
<dbReference type="EMBL" id="JBHLTC010000002">
    <property type="protein sequence ID" value="MFC0623131.1"/>
    <property type="molecule type" value="Genomic_DNA"/>
</dbReference>
<dbReference type="InterPro" id="IPR036388">
    <property type="entry name" value="WH-like_DNA-bd_sf"/>
</dbReference>
<dbReference type="InterPro" id="IPR002577">
    <property type="entry name" value="HTH_HxlR"/>
</dbReference>
<dbReference type="Pfam" id="PF00578">
    <property type="entry name" value="AhpC-TSA"/>
    <property type="match status" value="1"/>
</dbReference>
<dbReference type="InterPro" id="IPR000866">
    <property type="entry name" value="AhpC/TSA"/>
</dbReference>
<keyword evidence="7" id="KW-1185">Reference proteome</keyword>
<dbReference type="Gene3D" id="1.10.10.10">
    <property type="entry name" value="Winged helix-like DNA-binding domain superfamily/Winged helix DNA-binding domain"/>
    <property type="match status" value="1"/>
</dbReference>
<dbReference type="PANTHER" id="PTHR33204">
    <property type="entry name" value="TRANSCRIPTIONAL REGULATOR, MARR FAMILY"/>
    <property type="match status" value="1"/>
</dbReference>
<proteinExistence type="predicted"/>
<dbReference type="PROSITE" id="PS51118">
    <property type="entry name" value="HTH_HXLR"/>
    <property type="match status" value="1"/>
</dbReference>
<evidence type="ECO:0000256" key="3">
    <source>
        <dbReference type="ARBA" id="ARBA00023163"/>
    </source>
</evidence>
<dbReference type="InterPro" id="IPR036390">
    <property type="entry name" value="WH_DNA-bd_sf"/>
</dbReference>
<dbReference type="Pfam" id="PF01638">
    <property type="entry name" value="HxlR"/>
    <property type="match status" value="1"/>
</dbReference>
<protein>
    <submittedName>
        <fullName evidence="6">Winged helix-turn-helix transcriptional regulator</fullName>
    </submittedName>
</protein>
<accession>A0ABV6QES8</accession>
<keyword evidence="2" id="KW-0238">DNA-binding</keyword>
<evidence type="ECO:0000259" key="5">
    <source>
        <dbReference type="PROSITE" id="PS51352"/>
    </source>
</evidence>
<comment type="caution">
    <text evidence="6">The sequence shown here is derived from an EMBL/GenBank/DDBJ whole genome shotgun (WGS) entry which is preliminary data.</text>
</comment>
<dbReference type="PROSITE" id="PS51352">
    <property type="entry name" value="THIOREDOXIN_2"/>
    <property type="match status" value="1"/>
</dbReference>
<gene>
    <name evidence="6" type="ORF">ACFFGN_03605</name>
</gene>
<evidence type="ECO:0000256" key="2">
    <source>
        <dbReference type="ARBA" id="ARBA00023125"/>
    </source>
</evidence>
<keyword evidence="1" id="KW-0805">Transcription regulation</keyword>
<organism evidence="6 7">
    <name type="scientific">Kribbella deserti</name>
    <dbReference type="NCBI Taxonomy" id="1926257"/>
    <lineage>
        <taxon>Bacteria</taxon>
        <taxon>Bacillati</taxon>
        <taxon>Actinomycetota</taxon>
        <taxon>Actinomycetes</taxon>
        <taxon>Propionibacteriales</taxon>
        <taxon>Kribbellaceae</taxon>
        <taxon>Kribbella</taxon>
    </lineage>
</organism>
<dbReference type="SUPFAM" id="SSF52833">
    <property type="entry name" value="Thioredoxin-like"/>
    <property type="match status" value="1"/>
</dbReference>
<dbReference type="InterPro" id="IPR036249">
    <property type="entry name" value="Thioredoxin-like_sf"/>
</dbReference>
<dbReference type="PANTHER" id="PTHR33204:SF18">
    <property type="entry name" value="TRANSCRIPTIONAL REGULATORY PROTEIN"/>
    <property type="match status" value="1"/>
</dbReference>
<dbReference type="RefSeq" id="WP_380043822.1">
    <property type="nucleotide sequence ID" value="NZ_JBHLTC010000002.1"/>
</dbReference>
<reference evidence="6 7" key="1">
    <citation type="submission" date="2024-09" db="EMBL/GenBank/DDBJ databases">
        <authorList>
            <person name="Sun Q."/>
            <person name="Mori K."/>
        </authorList>
    </citation>
    <scope>NUCLEOTIDE SEQUENCE [LARGE SCALE GENOMIC DNA]</scope>
    <source>
        <strain evidence="6 7">CGMCC 1.15906</strain>
    </source>
</reference>